<evidence type="ECO:0000256" key="2">
    <source>
        <dbReference type="SAM" id="Phobius"/>
    </source>
</evidence>
<dbReference type="PANTHER" id="PTHR46112:SF2">
    <property type="entry name" value="XAA-PRO AMINOPEPTIDASE P-RELATED"/>
    <property type="match status" value="1"/>
</dbReference>
<dbReference type="RefSeq" id="XP_066077239.1">
    <property type="nucleotide sequence ID" value="XM_066221142.1"/>
</dbReference>
<keyword evidence="2" id="KW-1133">Transmembrane helix</keyword>
<keyword evidence="2" id="KW-0472">Membrane</keyword>
<evidence type="ECO:0000313" key="5">
    <source>
        <dbReference type="Proteomes" id="UP001355207"/>
    </source>
</evidence>
<evidence type="ECO:0000259" key="3">
    <source>
        <dbReference type="Pfam" id="PF00557"/>
    </source>
</evidence>
<evidence type="ECO:0000256" key="1">
    <source>
        <dbReference type="SAM" id="Coils"/>
    </source>
</evidence>
<feature type="coiled-coil region" evidence="1">
    <location>
        <begin position="292"/>
        <end position="319"/>
    </location>
</feature>
<keyword evidence="2" id="KW-0812">Transmembrane</keyword>
<dbReference type="PANTHER" id="PTHR46112">
    <property type="entry name" value="AMINOPEPTIDASE"/>
    <property type="match status" value="1"/>
</dbReference>
<dbReference type="EMBL" id="CP144104">
    <property type="protein sequence ID" value="WWC90476.1"/>
    <property type="molecule type" value="Genomic_DNA"/>
</dbReference>
<protein>
    <recommendedName>
        <fullName evidence="3">Peptidase M24 domain-containing protein</fullName>
    </recommendedName>
</protein>
<dbReference type="InterPro" id="IPR000994">
    <property type="entry name" value="Pept_M24"/>
</dbReference>
<feature type="domain" description="Peptidase M24" evidence="3">
    <location>
        <begin position="320"/>
        <end position="557"/>
    </location>
</feature>
<feature type="transmembrane region" description="Helical" evidence="2">
    <location>
        <begin position="96"/>
        <end position="115"/>
    </location>
</feature>
<dbReference type="InterPro" id="IPR029149">
    <property type="entry name" value="Creatin/AminoP/Spt16_N"/>
</dbReference>
<evidence type="ECO:0000313" key="4">
    <source>
        <dbReference type="EMBL" id="WWC90476.1"/>
    </source>
</evidence>
<organism evidence="4 5">
    <name type="scientific">Kwoniella dendrophila CBS 6074</name>
    <dbReference type="NCBI Taxonomy" id="1295534"/>
    <lineage>
        <taxon>Eukaryota</taxon>
        <taxon>Fungi</taxon>
        <taxon>Dikarya</taxon>
        <taxon>Basidiomycota</taxon>
        <taxon>Agaricomycotina</taxon>
        <taxon>Tremellomycetes</taxon>
        <taxon>Tremellales</taxon>
        <taxon>Cryptococcaceae</taxon>
        <taxon>Kwoniella</taxon>
    </lineage>
</organism>
<accession>A0AAX4JYB7</accession>
<dbReference type="Gene3D" id="3.40.350.10">
    <property type="entry name" value="Creatinase/prolidase N-terminal domain"/>
    <property type="match status" value="1"/>
</dbReference>
<dbReference type="GeneID" id="91096082"/>
<name>A0AAX4JYB7_9TREE</name>
<dbReference type="AlphaFoldDB" id="A0AAX4JYB7"/>
<proteinExistence type="predicted"/>
<dbReference type="InterPro" id="IPR036005">
    <property type="entry name" value="Creatinase/aminopeptidase-like"/>
</dbReference>
<gene>
    <name evidence="4" type="ORF">L201_005412</name>
</gene>
<dbReference type="SUPFAM" id="SSF55920">
    <property type="entry name" value="Creatinase/aminopeptidase"/>
    <property type="match status" value="1"/>
</dbReference>
<dbReference type="Pfam" id="PF00557">
    <property type="entry name" value="Peptidase_M24"/>
    <property type="match status" value="1"/>
</dbReference>
<keyword evidence="1" id="KW-0175">Coiled coil</keyword>
<dbReference type="Proteomes" id="UP001355207">
    <property type="component" value="Chromosome 7"/>
</dbReference>
<reference evidence="4 5" key="1">
    <citation type="submission" date="2024-01" db="EMBL/GenBank/DDBJ databases">
        <title>Comparative genomics of Cryptococcus and Kwoniella reveals pathogenesis evolution and contrasting modes of karyotype evolution via chromosome fusion or intercentromeric recombination.</title>
        <authorList>
            <person name="Coelho M.A."/>
            <person name="David-Palma M."/>
            <person name="Shea T."/>
            <person name="Bowers K."/>
            <person name="McGinley-Smith S."/>
            <person name="Mohammad A.W."/>
            <person name="Gnirke A."/>
            <person name="Yurkov A.M."/>
            <person name="Nowrousian M."/>
            <person name="Sun S."/>
            <person name="Cuomo C.A."/>
            <person name="Heitman J."/>
        </authorList>
    </citation>
    <scope>NUCLEOTIDE SEQUENCE [LARGE SCALE GENOMIC DNA]</scope>
    <source>
        <strain evidence="4 5">CBS 6074</strain>
    </source>
</reference>
<sequence length="580" mass="66293">MFCIPPHLHEEVFQSRYEPYRQTESTVQAVKVTTVLPPYSPSFHRPLSTLAVSEKEFLYLRDVEQGNMNLLPLYEKSYHNDNQPYDPCMPSKKKRFPFKLILILALLFAFIQLFLQLPPSLNSPFTLTRIMSSSSNYVKPLDPTFINRCQNIKKPNAEIFVNRLNKISSILPSDTIWISEPSASTSYFLGGFSEDDWFLSERPFLVAINSNLEIYIVTPSFEFNRAKLLFNNLPKEIQKKTNWLEWKENQSPYNILSEYLENNNTGINKFVLDDNVREFVSRGLRNVLQESKAGEDEEGENLEDQIRSLRERKDDWEIDMLKCANQFTLHAIRKTRERMYIGITESQIGKILEEEMDKTGLVGGEGLVLFGENAALPHGSGTDRKLIKTDLILIDVGGKWGGYVSDITRTFALPSSKIAKSHIDLWETVRKAQKAPYELLISSPDKDNITFGELDKSARNLITNWKNRDSLLLFSKEEEVKGDEVDFSIFTHRLGHGIGLEGHESPYLVQGELQGDKQIEQGNVFSLEPGIYLPSDHKKVNGLSGIGVRLEDCFVLKKDDHTHGWTGEWLSGPVEKFGDI</sequence>
<dbReference type="InterPro" id="IPR050659">
    <property type="entry name" value="Peptidase_M24B"/>
</dbReference>
<dbReference type="Gene3D" id="3.90.230.10">
    <property type="entry name" value="Creatinase/methionine aminopeptidase superfamily"/>
    <property type="match status" value="1"/>
</dbReference>
<keyword evidence="5" id="KW-1185">Reference proteome</keyword>